<dbReference type="Pfam" id="PF13476">
    <property type="entry name" value="AAA_23"/>
    <property type="match status" value="1"/>
</dbReference>
<dbReference type="Proteomes" id="UP000502297">
    <property type="component" value="Chromosome"/>
</dbReference>
<gene>
    <name evidence="2" type="ORF">G8E00_01655</name>
</gene>
<keyword evidence="3" id="KW-1185">Reference proteome</keyword>
<dbReference type="EMBL" id="CP049801">
    <property type="protein sequence ID" value="QIO04755.1"/>
    <property type="molecule type" value="Genomic_DNA"/>
</dbReference>
<dbReference type="RefSeq" id="WP_166221556.1">
    <property type="nucleotide sequence ID" value="NZ_CP049801.1"/>
</dbReference>
<dbReference type="PANTHER" id="PTHR32182">
    <property type="entry name" value="DNA REPLICATION AND REPAIR PROTEIN RECF"/>
    <property type="match status" value="1"/>
</dbReference>
<dbReference type="InterPro" id="IPR038729">
    <property type="entry name" value="Rad50/SbcC_AAA"/>
</dbReference>
<evidence type="ECO:0000313" key="3">
    <source>
        <dbReference type="Proteomes" id="UP000502297"/>
    </source>
</evidence>
<name>A0A6G8RS92_9GAMM</name>
<reference evidence="2 3" key="1">
    <citation type="submission" date="2020-03" db="EMBL/GenBank/DDBJ databases">
        <authorList>
            <person name="Zhu W."/>
        </authorList>
    </citation>
    <scope>NUCLEOTIDE SEQUENCE [LARGE SCALE GENOMIC DNA]</scope>
    <source>
        <strain evidence="2 3">323-1</strain>
    </source>
</reference>
<accession>A0A6G8RS92</accession>
<dbReference type="InterPro" id="IPR027417">
    <property type="entry name" value="P-loop_NTPase"/>
</dbReference>
<dbReference type="PANTHER" id="PTHR32182:SF23">
    <property type="entry name" value="ATP BINDING PROTEIN"/>
    <property type="match status" value="1"/>
</dbReference>
<dbReference type="KEGG" id="asha:G8E00_01655"/>
<protein>
    <submittedName>
        <fullName evidence="2">AAA family ATPase</fullName>
    </submittedName>
</protein>
<dbReference type="GO" id="GO:0000731">
    <property type="term" value="P:DNA synthesis involved in DNA repair"/>
    <property type="evidence" value="ECO:0007669"/>
    <property type="project" value="TreeGrafter"/>
</dbReference>
<feature type="domain" description="Rad50/SbcC-type AAA" evidence="1">
    <location>
        <begin position="6"/>
        <end position="241"/>
    </location>
</feature>
<proteinExistence type="predicted"/>
<dbReference type="AlphaFoldDB" id="A0A6G8RS92"/>
<sequence length="457" mass="52642">MKIHSLRLRHCYHFADLKIDFKYHDKPITVILGDQASGKTAIIKNIYQSLTWFSSRLKDMRTAGVVMLDSDIMRDKVQSKIEIQVEFNAEIGQLKESTSTQETDLSLASWQLYKTLNTSGIGHSKVDADQLEQLVHLYLKAIQQDPLQGLPMIAYFPSDRFVSEINLLSKNNPSVFLNHSAYELVAIPYTTFARFFEWFREISDIENAQTAQLFQQILKDHNLKNEAEDGEKNDLQQTFSNHQPQLHSPCILALKKSLNIIFPEITDLYLDYLPKLQLMVTYKDQAVPFQQLSSSMRNWIALVGDVVRRLCLLNPNSLYPSLEGEGVLLIDNIDTQLDQTMRQNILERLHQAFPQLQIIVTGQSEDLLEFADTYQYLKLDHKMIHDVSLAEHRTNLNDIYQDLLHEISPSIDALIEPQAVPDAVQSTYEQFQYLSPEQQHEFIQLIVGDDNISTKMI</sequence>
<evidence type="ECO:0000313" key="2">
    <source>
        <dbReference type="EMBL" id="QIO04755.1"/>
    </source>
</evidence>
<evidence type="ECO:0000259" key="1">
    <source>
        <dbReference type="Pfam" id="PF13476"/>
    </source>
</evidence>
<dbReference type="GO" id="GO:0006302">
    <property type="term" value="P:double-strand break repair"/>
    <property type="evidence" value="ECO:0007669"/>
    <property type="project" value="InterPro"/>
</dbReference>
<dbReference type="SUPFAM" id="SSF52540">
    <property type="entry name" value="P-loop containing nucleoside triphosphate hydrolases"/>
    <property type="match status" value="1"/>
</dbReference>
<organism evidence="2 3">
    <name type="scientific">Acinetobacter shaoyimingii</name>
    <dbReference type="NCBI Taxonomy" id="2715164"/>
    <lineage>
        <taxon>Bacteria</taxon>
        <taxon>Pseudomonadati</taxon>
        <taxon>Pseudomonadota</taxon>
        <taxon>Gammaproteobacteria</taxon>
        <taxon>Moraxellales</taxon>
        <taxon>Moraxellaceae</taxon>
        <taxon>Acinetobacter</taxon>
    </lineage>
</organism>
<dbReference type="Gene3D" id="3.40.50.300">
    <property type="entry name" value="P-loop containing nucleotide triphosphate hydrolases"/>
    <property type="match status" value="1"/>
</dbReference>
<dbReference type="GO" id="GO:0016887">
    <property type="term" value="F:ATP hydrolysis activity"/>
    <property type="evidence" value="ECO:0007669"/>
    <property type="project" value="InterPro"/>
</dbReference>